<evidence type="ECO:0000313" key="3">
    <source>
        <dbReference type="Proteomes" id="UP000242814"/>
    </source>
</evidence>
<evidence type="ECO:0000313" key="2">
    <source>
        <dbReference type="EMBL" id="ODH13687.1"/>
    </source>
</evidence>
<name>A0A1D2J695_PARBR</name>
<accession>A0A1D2J695</accession>
<dbReference type="VEuPathDB" id="FungiDB:PADG_11870"/>
<dbReference type="EMBL" id="LZYO01000436">
    <property type="protein sequence ID" value="ODH13687.1"/>
    <property type="molecule type" value="Genomic_DNA"/>
</dbReference>
<sequence length="107" mass="12232">MAREVGEQLKHWQAPSNNNFHKTISRRVQSLTSMSSDCCLEGKSKDIGRDDSVPMRELKKLRQEWLETFPATFAVSLHNGEDPEMGTWKHKHNENLFDEVDSGSSEA</sequence>
<feature type="region of interest" description="Disordered" evidence="1">
    <location>
        <begin position="85"/>
        <end position="107"/>
    </location>
</feature>
<comment type="caution">
    <text evidence="2">The sequence shown here is derived from an EMBL/GenBank/DDBJ whole genome shotgun (WGS) entry which is preliminary data.</text>
</comment>
<reference evidence="2 3" key="1">
    <citation type="submission" date="2016-06" db="EMBL/GenBank/DDBJ databases">
        <authorList>
            <person name="Kjaerup R.B."/>
            <person name="Dalgaard T.S."/>
            <person name="Juul-Madsen H.R."/>
        </authorList>
    </citation>
    <scope>NUCLEOTIDE SEQUENCE [LARGE SCALE GENOMIC DNA]</scope>
    <source>
        <strain evidence="2 3">Pb300</strain>
    </source>
</reference>
<gene>
    <name evidence="2" type="ORF">ACO22_07007</name>
</gene>
<proteinExistence type="predicted"/>
<feature type="compositionally biased region" description="Basic and acidic residues" evidence="1">
    <location>
        <begin position="1"/>
        <end position="10"/>
    </location>
</feature>
<dbReference type="AlphaFoldDB" id="A0A1D2J695"/>
<feature type="region of interest" description="Disordered" evidence="1">
    <location>
        <begin position="1"/>
        <end position="21"/>
    </location>
</feature>
<protein>
    <submittedName>
        <fullName evidence="2">Uncharacterized protein</fullName>
    </submittedName>
</protein>
<organism evidence="2 3">
    <name type="scientific">Paracoccidioides brasiliensis</name>
    <dbReference type="NCBI Taxonomy" id="121759"/>
    <lineage>
        <taxon>Eukaryota</taxon>
        <taxon>Fungi</taxon>
        <taxon>Dikarya</taxon>
        <taxon>Ascomycota</taxon>
        <taxon>Pezizomycotina</taxon>
        <taxon>Eurotiomycetes</taxon>
        <taxon>Eurotiomycetidae</taxon>
        <taxon>Onygenales</taxon>
        <taxon>Ajellomycetaceae</taxon>
        <taxon>Paracoccidioides</taxon>
    </lineage>
</organism>
<dbReference type="Proteomes" id="UP000242814">
    <property type="component" value="Unassembled WGS sequence"/>
</dbReference>
<evidence type="ECO:0000256" key="1">
    <source>
        <dbReference type="SAM" id="MobiDB-lite"/>
    </source>
</evidence>